<proteinExistence type="predicted"/>
<comment type="caution">
    <text evidence="1">The sequence shown here is derived from an EMBL/GenBank/DDBJ whole genome shotgun (WGS) entry which is preliminary data.</text>
</comment>
<name>A0A1A3HA06_MYCMU</name>
<dbReference type="AlphaFoldDB" id="A0A1A3HA06"/>
<dbReference type="Proteomes" id="UP000093898">
    <property type="component" value="Unassembled WGS sequence"/>
</dbReference>
<gene>
    <name evidence="1" type="ORF">A5630_15210</name>
</gene>
<evidence type="ECO:0000313" key="2">
    <source>
        <dbReference type="Proteomes" id="UP000093898"/>
    </source>
</evidence>
<organism evidence="1 2">
    <name type="scientific">Mycolicibacterium mucogenicum</name>
    <name type="common">Mycobacterium mucogenicum</name>
    <dbReference type="NCBI Taxonomy" id="56689"/>
    <lineage>
        <taxon>Bacteria</taxon>
        <taxon>Bacillati</taxon>
        <taxon>Actinomycetota</taxon>
        <taxon>Actinomycetes</taxon>
        <taxon>Mycobacteriales</taxon>
        <taxon>Mycobacteriaceae</taxon>
        <taxon>Mycolicibacterium</taxon>
    </lineage>
</organism>
<dbReference type="EMBL" id="LZLC01000050">
    <property type="protein sequence ID" value="OBJ44865.1"/>
    <property type="molecule type" value="Genomic_DNA"/>
</dbReference>
<sequence>MSHTLNLGWTHALPFHAPTVPQWITNMERTVGQAMHRLTDEHHPAHPVYETHFDFIEDALMAREMYRL</sequence>
<protein>
    <submittedName>
        <fullName evidence="1">Uncharacterized protein</fullName>
    </submittedName>
</protein>
<accession>A0A1A3HA06</accession>
<evidence type="ECO:0000313" key="1">
    <source>
        <dbReference type="EMBL" id="OBJ44865.1"/>
    </source>
</evidence>
<reference evidence="1 2" key="1">
    <citation type="submission" date="2016-06" db="EMBL/GenBank/DDBJ databases">
        <authorList>
            <person name="Kjaerup R.B."/>
            <person name="Dalgaard T.S."/>
            <person name="Juul-Madsen H.R."/>
        </authorList>
    </citation>
    <scope>NUCLEOTIDE SEQUENCE [LARGE SCALE GENOMIC DNA]</scope>
    <source>
        <strain evidence="1 2">1127319.6</strain>
    </source>
</reference>
<dbReference type="STRING" id="56689.GCA_001291445_01365"/>
<dbReference type="RefSeq" id="WP_064979342.1">
    <property type="nucleotide sequence ID" value="NZ_LZLC01000050.1"/>
</dbReference>
<dbReference type="OrthoDB" id="4637857at2"/>